<protein>
    <submittedName>
        <fullName evidence="2">Uncharacterized protein</fullName>
    </submittedName>
</protein>
<organism evidence="2 3">
    <name type="scientific">Daphnia magna</name>
    <dbReference type="NCBI Taxonomy" id="35525"/>
    <lineage>
        <taxon>Eukaryota</taxon>
        <taxon>Metazoa</taxon>
        <taxon>Ecdysozoa</taxon>
        <taxon>Arthropoda</taxon>
        <taxon>Crustacea</taxon>
        <taxon>Branchiopoda</taxon>
        <taxon>Diplostraca</taxon>
        <taxon>Cladocera</taxon>
        <taxon>Anomopoda</taxon>
        <taxon>Daphniidae</taxon>
        <taxon>Daphnia</taxon>
    </lineage>
</organism>
<evidence type="ECO:0000313" key="3">
    <source>
        <dbReference type="Proteomes" id="UP001234178"/>
    </source>
</evidence>
<evidence type="ECO:0000313" key="2">
    <source>
        <dbReference type="EMBL" id="KAK4022327.1"/>
    </source>
</evidence>
<dbReference type="EMBL" id="JAOYFB010000037">
    <property type="protein sequence ID" value="KAK4022327.1"/>
    <property type="molecule type" value="Genomic_DNA"/>
</dbReference>
<sequence length="87" mass="9497">MSHSSYPVLGMSQRCALTMPIVGIVKQQSLKNMAFHGTDRDQSGNRDYAEGLGEVKGGKRKKSIRAKQTATIGGWMYDGGKRTHGNI</sequence>
<accession>A0ABR0AB29</accession>
<gene>
    <name evidence="2" type="ORF">OUZ56_007798</name>
</gene>
<comment type="caution">
    <text evidence="2">The sequence shown here is derived from an EMBL/GenBank/DDBJ whole genome shotgun (WGS) entry which is preliminary data.</text>
</comment>
<dbReference type="Proteomes" id="UP001234178">
    <property type="component" value="Unassembled WGS sequence"/>
</dbReference>
<feature type="region of interest" description="Disordered" evidence="1">
    <location>
        <begin position="36"/>
        <end position="64"/>
    </location>
</feature>
<feature type="compositionally biased region" description="Basic and acidic residues" evidence="1">
    <location>
        <begin position="37"/>
        <end position="49"/>
    </location>
</feature>
<proteinExistence type="predicted"/>
<keyword evidence="3" id="KW-1185">Reference proteome</keyword>
<name>A0ABR0AB29_9CRUS</name>
<reference evidence="2 3" key="1">
    <citation type="journal article" date="2023" name="Nucleic Acids Res.">
        <title>The hologenome of Daphnia magna reveals possible DNA methylation and microbiome-mediated evolution of the host genome.</title>
        <authorList>
            <person name="Chaturvedi A."/>
            <person name="Li X."/>
            <person name="Dhandapani V."/>
            <person name="Marshall H."/>
            <person name="Kissane S."/>
            <person name="Cuenca-Cambronero M."/>
            <person name="Asole G."/>
            <person name="Calvet F."/>
            <person name="Ruiz-Romero M."/>
            <person name="Marangio P."/>
            <person name="Guigo R."/>
            <person name="Rago D."/>
            <person name="Mirbahai L."/>
            <person name="Eastwood N."/>
            <person name="Colbourne J.K."/>
            <person name="Zhou J."/>
            <person name="Mallon E."/>
            <person name="Orsini L."/>
        </authorList>
    </citation>
    <scope>NUCLEOTIDE SEQUENCE [LARGE SCALE GENOMIC DNA]</scope>
    <source>
        <strain evidence="2">LRV0_1</strain>
    </source>
</reference>
<evidence type="ECO:0000256" key="1">
    <source>
        <dbReference type="SAM" id="MobiDB-lite"/>
    </source>
</evidence>